<dbReference type="PROSITE" id="PS50923">
    <property type="entry name" value="SUSHI"/>
    <property type="match status" value="4"/>
</dbReference>
<gene>
    <name evidence="8" type="ORF">HOLleu_31476</name>
</gene>
<dbReference type="OrthoDB" id="10051774at2759"/>
<feature type="domain" description="Sushi" evidence="7">
    <location>
        <begin position="154"/>
        <end position="216"/>
    </location>
</feature>
<dbReference type="Proteomes" id="UP001152320">
    <property type="component" value="Chromosome 16"/>
</dbReference>
<comment type="caution">
    <text evidence="8">The sequence shown here is derived from an EMBL/GenBank/DDBJ whole genome shotgun (WGS) entry which is preliminary data.</text>
</comment>
<reference evidence="8" key="1">
    <citation type="submission" date="2021-10" db="EMBL/GenBank/DDBJ databases">
        <title>Tropical sea cucumber genome reveals ecological adaptation and Cuvierian tubules defense mechanism.</title>
        <authorList>
            <person name="Chen T."/>
        </authorList>
    </citation>
    <scope>NUCLEOTIDE SEQUENCE</scope>
    <source>
        <strain evidence="8">Nanhai2018</strain>
        <tissue evidence="8">Muscle</tissue>
    </source>
</reference>
<sequence>MTLEMRCFNAINCLWTVQILNFTTFIGCIAECNPPGTRDILITISPDRFIYNLYDVVNLVCPTGYQLVGPRRVFCNPEGSWHRDTTITSCRGSCSLDYLENEVEVTVKDEKLMSRSVHSGDVAYFSCDGIIIGNPVSTCYDQSWSPEIPSCLASSCGRPVSTNSVVLVFPDSPGSEYENGTDVKFSCPTGYDLQGDVESLCLYGVWDFTQEPTCQALPCTPLTQNDPSIIVSPNLTTYESGLEIRYSCPTSHVVNGTVFTFCELGNWKSPDTPECVSCNSSVQCALNSTRLDRDVLCTEEPHGNTDPPCYGHWSKFLSCKCRDPDYRLIHSNYVYWCSDQNGFDEMLYSLECRAPCSVGLNENVIATNSAGIETVIIQDGDYVQYSCPDGYMENGPATVACSDGTWMISQPFSCIGKLILRLHVSGSLFLLQKMVKCSHVK</sequence>
<evidence type="ECO:0000256" key="5">
    <source>
        <dbReference type="PROSITE-ProRule" id="PRU00302"/>
    </source>
</evidence>
<organism evidence="8 9">
    <name type="scientific">Holothuria leucospilota</name>
    <name type="common">Black long sea cucumber</name>
    <name type="synonym">Mertensiothuria leucospilota</name>
    <dbReference type="NCBI Taxonomy" id="206669"/>
    <lineage>
        <taxon>Eukaryota</taxon>
        <taxon>Metazoa</taxon>
        <taxon>Echinodermata</taxon>
        <taxon>Eleutherozoa</taxon>
        <taxon>Echinozoa</taxon>
        <taxon>Holothuroidea</taxon>
        <taxon>Aspidochirotacea</taxon>
        <taxon>Aspidochirotida</taxon>
        <taxon>Holothuriidae</taxon>
        <taxon>Holothuria</taxon>
    </lineage>
</organism>
<evidence type="ECO:0000313" key="8">
    <source>
        <dbReference type="EMBL" id="KAJ8026595.1"/>
    </source>
</evidence>
<dbReference type="EMBL" id="JAIZAY010000016">
    <property type="protein sequence ID" value="KAJ8026595.1"/>
    <property type="molecule type" value="Genomic_DNA"/>
</dbReference>
<feature type="disulfide bond" evidence="5">
    <location>
        <begin position="32"/>
        <end position="75"/>
    </location>
</feature>
<feature type="disulfide bond" evidence="5">
    <location>
        <begin position="187"/>
        <end position="214"/>
    </location>
</feature>
<dbReference type="PANTHER" id="PTHR45785">
    <property type="entry name" value="COMPLEMENT FACTOR H-RELATED"/>
    <property type="match status" value="1"/>
</dbReference>
<keyword evidence="3 6" id="KW-0732">Signal</keyword>
<dbReference type="CDD" id="cd00033">
    <property type="entry name" value="CCP"/>
    <property type="match status" value="3"/>
</dbReference>
<evidence type="ECO:0000256" key="1">
    <source>
        <dbReference type="ARBA" id="ARBA00004328"/>
    </source>
</evidence>
<dbReference type="Pfam" id="PF00084">
    <property type="entry name" value="Sushi"/>
    <property type="match status" value="3"/>
</dbReference>
<feature type="domain" description="Sushi" evidence="7">
    <location>
        <begin position="350"/>
        <end position="416"/>
    </location>
</feature>
<evidence type="ECO:0000256" key="6">
    <source>
        <dbReference type="SAM" id="SignalP"/>
    </source>
</evidence>
<accession>A0A9Q0YS90</accession>
<dbReference type="InterPro" id="IPR000436">
    <property type="entry name" value="Sushi_SCR_CCP_dom"/>
</dbReference>
<feature type="domain" description="Sushi" evidence="7">
    <location>
        <begin position="30"/>
        <end position="92"/>
    </location>
</feature>
<feature type="signal peptide" evidence="6">
    <location>
        <begin position="1"/>
        <end position="30"/>
    </location>
</feature>
<dbReference type="SUPFAM" id="SSF57535">
    <property type="entry name" value="Complement control module/SCR domain"/>
    <property type="match status" value="5"/>
</dbReference>
<evidence type="ECO:0000256" key="3">
    <source>
        <dbReference type="ARBA" id="ARBA00022729"/>
    </source>
</evidence>
<keyword evidence="4 5" id="KW-1015">Disulfide bond</keyword>
<protein>
    <submittedName>
        <fullName evidence="8">Complement factor H-related protein 5</fullName>
    </submittedName>
</protein>
<dbReference type="InterPro" id="IPR051503">
    <property type="entry name" value="ComplSys_Reg/VirEntry_Med"/>
</dbReference>
<evidence type="ECO:0000259" key="7">
    <source>
        <dbReference type="PROSITE" id="PS50923"/>
    </source>
</evidence>
<dbReference type="AlphaFoldDB" id="A0A9Q0YS90"/>
<dbReference type="PROSITE" id="PS51257">
    <property type="entry name" value="PROKAR_LIPOPROTEIN"/>
    <property type="match status" value="1"/>
</dbReference>
<evidence type="ECO:0000256" key="4">
    <source>
        <dbReference type="ARBA" id="ARBA00023157"/>
    </source>
</evidence>
<feature type="disulfide bond" evidence="5">
    <location>
        <begin position="219"/>
        <end position="262"/>
    </location>
</feature>
<keyword evidence="9" id="KW-1185">Reference proteome</keyword>
<proteinExistence type="predicted"/>
<feature type="domain" description="Sushi" evidence="7">
    <location>
        <begin position="217"/>
        <end position="277"/>
    </location>
</feature>
<comment type="caution">
    <text evidence="5">Lacks conserved residue(s) required for the propagation of feature annotation.</text>
</comment>
<dbReference type="Gene3D" id="2.10.70.10">
    <property type="entry name" value="Complement Module, domain 1"/>
    <property type="match status" value="4"/>
</dbReference>
<feature type="disulfide bond" evidence="5">
    <location>
        <begin position="248"/>
        <end position="275"/>
    </location>
</feature>
<evidence type="ECO:0000256" key="2">
    <source>
        <dbReference type="ARBA" id="ARBA00022659"/>
    </source>
</evidence>
<dbReference type="InterPro" id="IPR035976">
    <property type="entry name" value="Sushi/SCR/CCP_sf"/>
</dbReference>
<evidence type="ECO:0000313" key="9">
    <source>
        <dbReference type="Proteomes" id="UP001152320"/>
    </source>
</evidence>
<keyword evidence="2 5" id="KW-0768">Sushi</keyword>
<feature type="disulfide bond" evidence="5">
    <location>
        <begin position="387"/>
        <end position="414"/>
    </location>
</feature>
<name>A0A9Q0YS90_HOLLE</name>
<dbReference type="PANTHER" id="PTHR45785:SF2">
    <property type="entry name" value="COMPLEMENT FACTOR H-RELATED"/>
    <property type="match status" value="1"/>
</dbReference>
<feature type="chain" id="PRO_5040515723" evidence="6">
    <location>
        <begin position="31"/>
        <end position="441"/>
    </location>
</feature>
<comment type="subcellular location">
    <subcellularLocation>
        <location evidence="1">Virion</location>
    </subcellularLocation>
</comment>
<dbReference type="SMART" id="SM00032">
    <property type="entry name" value="CCP"/>
    <property type="match status" value="5"/>
</dbReference>